<proteinExistence type="predicted"/>
<dbReference type="Pfam" id="PF08241">
    <property type="entry name" value="Methyltransf_11"/>
    <property type="match status" value="1"/>
</dbReference>
<dbReference type="STRING" id="1601833.SAMN05518684_104221"/>
<feature type="domain" description="Methyltransferase type 11" evidence="1">
    <location>
        <begin position="42"/>
        <end position="135"/>
    </location>
</feature>
<dbReference type="Proteomes" id="UP000198571">
    <property type="component" value="Unassembled WGS sequence"/>
</dbReference>
<dbReference type="GO" id="GO:0032259">
    <property type="term" value="P:methylation"/>
    <property type="evidence" value="ECO:0007669"/>
    <property type="project" value="UniProtKB-KW"/>
</dbReference>
<protein>
    <submittedName>
        <fullName evidence="2">Methyltransferase domain-containing protein</fullName>
    </submittedName>
</protein>
<dbReference type="AlphaFoldDB" id="A0A1H9SH95"/>
<dbReference type="PANTHER" id="PTHR43591:SF24">
    <property type="entry name" value="2-METHOXY-6-POLYPRENYL-1,4-BENZOQUINOL METHYLASE, MITOCHONDRIAL"/>
    <property type="match status" value="1"/>
</dbReference>
<organism evidence="2 3">
    <name type="scientific">Salipaludibacillus aurantiacus</name>
    <dbReference type="NCBI Taxonomy" id="1601833"/>
    <lineage>
        <taxon>Bacteria</taxon>
        <taxon>Bacillati</taxon>
        <taxon>Bacillota</taxon>
        <taxon>Bacilli</taxon>
        <taxon>Bacillales</taxon>
        <taxon>Bacillaceae</taxon>
    </lineage>
</organism>
<dbReference type="InterPro" id="IPR013216">
    <property type="entry name" value="Methyltransf_11"/>
</dbReference>
<keyword evidence="3" id="KW-1185">Reference proteome</keyword>
<sequence>MAGHRFNPEKADKLLDPNRTSLIDPDWVADKLKLPSGAHVMDLGAGNGFFTLPLAKRTSGEVYAVDVEPEMLGLLGVRAEEKGAGNIGLIESDLEDIPLEDGTAEASIAAFVIHEVGDRRKAFNEMNRIMKDGSKGAIVEWARVEGESGPPLHERLDPEILINEMKSSGIIIDELVEKEEVYVIFFSTKSSE</sequence>
<name>A0A1H9SH95_9BACI</name>
<evidence type="ECO:0000313" key="2">
    <source>
        <dbReference type="EMBL" id="SER84342.1"/>
    </source>
</evidence>
<dbReference type="PANTHER" id="PTHR43591">
    <property type="entry name" value="METHYLTRANSFERASE"/>
    <property type="match status" value="1"/>
</dbReference>
<accession>A0A1H9SH95</accession>
<dbReference type="SUPFAM" id="SSF53335">
    <property type="entry name" value="S-adenosyl-L-methionine-dependent methyltransferases"/>
    <property type="match status" value="1"/>
</dbReference>
<dbReference type="RefSeq" id="WP_093049094.1">
    <property type="nucleotide sequence ID" value="NZ_FOGT01000004.1"/>
</dbReference>
<reference evidence="3" key="1">
    <citation type="submission" date="2016-10" db="EMBL/GenBank/DDBJ databases">
        <authorList>
            <person name="Varghese N."/>
            <person name="Submissions S."/>
        </authorList>
    </citation>
    <scope>NUCLEOTIDE SEQUENCE [LARGE SCALE GENOMIC DNA]</scope>
    <source>
        <strain evidence="3">S9</strain>
    </source>
</reference>
<dbReference type="InterPro" id="IPR029063">
    <property type="entry name" value="SAM-dependent_MTases_sf"/>
</dbReference>
<dbReference type="OrthoDB" id="9784101at2"/>
<dbReference type="Gene3D" id="3.40.50.150">
    <property type="entry name" value="Vaccinia Virus protein VP39"/>
    <property type="match status" value="1"/>
</dbReference>
<keyword evidence="2" id="KW-0808">Transferase</keyword>
<keyword evidence="2" id="KW-0489">Methyltransferase</keyword>
<dbReference type="CDD" id="cd02440">
    <property type="entry name" value="AdoMet_MTases"/>
    <property type="match status" value="1"/>
</dbReference>
<dbReference type="EMBL" id="FOGT01000004">
    <property type="protein sequence ID" value="SER84342.1"/>
    <property type="molecule type" value="Genomic_DNA"/>
</dbReference>
<evidence type="ECO:0000259" key="1">
    <source>
        <dbReference type="Pfam" id="PF08241"/>
    </source>
</evidence>
<evidence type="ECO:0000313" key="3">
    <source>
        <dbReference type="Proteomes" id="UP000198571"/>
    </source>
</evidence>
<dbReference type="GO" id="GO:0008757">
    <property type="term" value="F:S-adenosylmethionine-dependent methyltransferase activity"/>
    <property type="evidence" value="ECO:0007669"/>
    <property type="project" value="InterPro"/>
</dbReference>
<gene>
    <name evidence="2" type="ORF">SAMN05518684_104221</name>
</gene>